<name>A0A482VVP7_ASBVE</name>
<comment type="function">
    <text evidence="1">Catalyzes the reduction of fatty acyl-CoA to fatty alcohols.</text>
</comment>
<gene>
    <name evidence="3" type="ORF">BDFB_011198</name>
</gene>
<comment type="similarity">
    <text evidence="1">Belongs to the fatty acyl-CoA reductase family.</text>
</comment>
<keyword evidence="1" id="KW-0443">Lipid metabolism</keyword>
<dbReference type="EC" id="1.2.1.84" evidence="1"/>
<dbReference type="GO" id="GO:0102965">
    <property type="term" value="F:alcohol-forming long-chain fatty acyl-CoA reductase activity"/>
    <property type="evidence" value="ECO:0007669"/>
    <property type="project" value="UniProtKB-EC"/>
</dbReference>
<evidence type="ECO:0000313" key="4">
    <source>
        <dbReference type="Proteomes" id="UP000292052"/>
    </source>
</evidence>
<dbReference type="SUPFAM" id="SSF51735">
    <property type="entry name" value="NAD(P)-binding Rossmann-fold domains"/>
    <property type="match status" value="1"/>
</dbReference>
<keyword evidence="1" id="KW-0521">NADP</keyword>
<comment type="catalytic activity">
    <reaction evidence="1">
        <text>a long-chain fatty acyl-CoA + 2 NADPH + 2 H(+) = a long-chain primary fatty alcohol + 2 NADP(+) + CoA</text>
        <dbReference type="Rhea" id="RHEA:52716"/>
        <dbReference type="ChEBI" id="CHEBI:15378"/>
        <dbReference type="ChEBI" id="CHEBI:57287"/>
        <dbReference type="ChEBI" id="CHEBI:57783"/>
        <dbReference type="ChEBI" id="CHEBI:58349"/>
        <dbReference type="ChEBI" id="CHEBI:77396"/>
        <dbReference type="ChEBI" id="CHEBI:83139"/>
        <dbReference type="EC" id="1.2.1.84"/>
    </reaction>
</comment>
<dbReference type="GO" id="GO:0080019">
    <property type="term" value="F:alcohol-forming very long-chain fatty acyl-CoA reductase activity"/>
    <property type="evidence" value="ECO:0007669"/>
    <property type="project" value="InterPro"/>
</dbReference>
<feature type="non-terminal residue" evidence="3">
    <location>
        <position position="64"/>
    </location>
</feature>
<feature type="domain" description="Thioester reductase (TE)" evidence="2">
    <location>
        <begin position="17"/>
        <end position="61"/>
    </location>
</feature>
<dbReference type="PANTHER" id="PTHR11011:SF60">
    <property type="entry name" value="FATTY ACYL-COA REDUCTASE-RELATED"/>
    <property type="match status" value="1"/>
</dbReference>
<keyword evidence="1" id="KW-0560">Oxidoreductase</keyword>
<dbReference type="EMBL" id="QDEB01059052">
    <property type="protein sequence ID" value="RZC36776.1"/>
    <property type="molecule type" value="Genomic_DNA"/>
</dbReference>
<dbReference type="InterPro" id="IPR026055">
    <property type="entry name" value="FAR"/>
</dbReference>
<sequence length="64" mass="7232">MAESQICKFYDGQNVLVTGGTGFMGKILVEKLLRSTDVATIYLLIREKKGRNVHTRLDDIFDNV</sequence>
<organism evidence="3 4">
    <name type="scientific">Asbolus verrucosus</name>
    <name type="common">Desert ironclad beetle</name>
    <dbReference type="NCBI Taxonomy" id="1661398"/>
    <lineage>
        <taxon>Eukaryota</taxon>
        <taxon>Metazoa</taxon>
        <taxon>Ecdysozoa</taxon>
        <taxon>Arthropoda</taxon>
        <taxon>Hexapoda</taxon>
        <taxon>Insecta</taxon>
        <taxon>Pterygota</taxon>
        <taxon>Neoptera</taxon>
        <taxon>Endopterygota</taxon>
        <taxon>Coleoptera</taxon>
        <taxon>Polyphaga</taxon>
        <taxon>Cucujiformia</taxon>
        <taxon>Tenebrionidae</taxon>
        <taxon>Pimeliinae</taxon>
        <taxon>Asbolus</taxon>
    </lineage>
</organism>
<dbReference type="Gene3D" id="3.40.50.720">
    <property type="entry name" value="NAD(P)-binding Rossmann-like Domain"/>
    <property type="match status" value="1"/>
</dbReference>
<dbReference type="Proteomes" id="UP000292052">
    <property type="component" value="Unassembled WGS sequence"/>
</dbReference>
<evidence type="ECO:0000259" key="2">
    <source>
        <dbReference type="Pfam" id="PF07993"/>
    </source>
</evidence>
<proteinExistence type="inferred from homology"/>
<evidence type="ECO:0000313" key="3">
    <source>
        <dbReference type="EMBL" id="RZC36776.1"/>
    </source>
</evidence>
<accession>A0A482VVP7</accession>
<dbReference type="InterPro" id="IPR036291">
    <property type="entry name" value="NAD(P)-bd_dom_sf"/>
</dbReference>
<keyword evidence="1" id="KW-0444">Lipid biosynthesis</keyword>
<dbReference type="OrthoDB" id="429813at2759"/>
<keyword evidence="4" id="KW-1185">Reference proteome</keyword>
<reference evidence="3 4" key="1">
    <citation type="submission" date="2017-03" db="EMBL/GenBank/DDBJ databases">
        <title>Genome of the blue death feigning beetle - Asbolus verrucosus.</title>
        <authorList>
            <person name="Rider S.D."/>
        </authorList>
    </citation>
    <scope>NUCLEOTIDE SEQUENCE [LARGE SCALE GENOMIC DNA]</scope>
    <source>
        <strain evidence="3">Butters</strain>
        <tissue evidence="3">Head and leg muscle</tissue>
    </source>
</reference>
<dbReference type="InterPro" id="IPR013120">
    <property type="entry name" value="FAR_NAD-bd"/>
</dbReference>
<evidence type="ECO:0000256" key="1">
    <source>
        <dbReference type="RuleBase" id="RU363097"/>
    </source>
</evidence>
<dbReference type="GO" id="GO:0005777">
    <property type="term" value="C:peroxisome"/>
    <property type="evidence" value="ECO:0007669"/>
    <property type="project" value="TreeGrafter"/>
</dbReference>
<dbReference type="GO" id="GO:0035336">
    <property type="term" value="P:long-chain fatty-acyl-CoA metabolic process"/>
    <property type="evidence" value="ECO:0007669"/>
    <property type="project" value="TreeGrafter"/>
</dbReference>
<dbReference type="PANTHER" id="PTHR11011">
    <property type="entry name" value="MALE STERILITY PROTEIN 2-RELATED"/>
    <property type="match status" value="1"/>
</dbReference>
<dbReference type="Pfam" id="PF07993">
    <property type="entry name" value="NAD_binding_4"/>
    <property type="match status" value="1"/>
</dbReference>
<protein>
    <recommendedName>
        <fullName evidence="1">Fatty acyl-CoA reductase</fullName>
        <ecNumber evidence="1">1.2.1.84</ecNumber>
    </recommendedName>
</protein>
<comment type="caution">
    <text evidence="3">The sequence shown here is derived from an EMBL/GenBank/DDBJ whole genome shotgun (WGS) entry which is preliminary data.</text>
</comment>
<dbReference type="AlphaFoldDB" id="A0A482VVP7"/>